<dbReference type="EMBL" id="CP036287">
    <property type="protein sequence ID" value="QDU69441.1"/>
    <property type="molecule type" value="Genomic_DNA"/>
</dbReference>
<dbReference type="PANTHER" id="PTHR47506">
    <property type="entry name" value="TRANSCRIPTIONAL REGULATORY PROTEIN"/>
    <property type="match status" value="1"/>
</dbReference>
<reference evidence="7 8" key="1">
    <citation type="submission" date="2019-02" db="EMBL/GenBank/DDBJ databases">
        <title>Deep-cultivation of Planctomycetes and their phenomic and genomic characterization uncovers novel biology.</title>
        <authorList>
            <person name="Wiegand S."/>
            <person name="Jogler M."/>
            <person name="Boedeker C."/>
            <person name="Pinto D."/>
            <person name="Vollmers J."/>
            <person name="Rivas-Marin E."/>
            <person name="Kohn T."/>
            <person name="Peeters S.H."/>
            <person name="Heuer A."/>
            <person name="Rast P."/>
            <person name="Oberbeckmann S."/>
            <person name="Bunk B."/>
            <person name="Jeske O."/>
            <person name="Meyerdierks A."/>
            <person name="Storesund J.E."/>
            <person name="Kallscheuer N."/>
            <person name="Luecker S."/>
            <person name="Lage O.M."/>
            <person name="Pohl T."/>
            <person name="Merkel B.J."/>
            <person name="Hornburger P."/>
            <person name="Mueller R.-W."/>
            <person name="Bruemmer F."/>
            <person name="Labrenz M."/>
            <person name="Spormann A.M."/>
            <person name="Op den Camp H."/>
            <person name="Overmann J."/>
            <person name="Amann R."/>
            <person name="Jetten M.S.M."/>
            <person name="Mascher T."/>
            <person name="Medema M.H."/>
            <person name="Devos D.P."/>
            <person name="Kaster A.-K."/>
            <person name="Ovreas L."/>
            <person name="Rohde M."/>
            <person name="Galperin M.Y."/>
            <person name="Jogler C."/>
        </authorList>
    </citation>
    <scope>NUCLEOTIDE SEQUENCE [LARGE SCALE GENOMIC DNA]</scope>
    <source>
        <strain evidence="7 8">Pla133</strain>
    </source>
</reference>
<dbReference type="InterPro" id="IPR009057">
    <property type="entry name" value="Homeodomain-like_sf"/>
</dbReference>
<dbReference type="KEGG" id="pbap:Pla133_45610"/>
<dbReference type="PROSITE" id="PS50977">
    <property type="entry name" value="HTH_TETR_2"/>
    <property type="match status" value="1"/>
</dbReference>
<dbReference type="SUPFAM" id="SSF48498">
    <property type="entry name" value="Tetracyclin repressor-like, C-terminal domain"/>
    <property type="match status" value="1"/>
</dbReference>
<dbReference type="PANTHER" id="PTHR47506:SF10">
    <property type="entry name" value="TRANSCRIPTIONAL REGULATORY PROTEIN"/>
    <property type="match status" value="1"/>
</dbReference>
<accession>A0A518BR33</accession>
<keyword evidence="1" id="KW-0805">Transcription regulation</keyword>
<evidence type="ECO:0000256" key="1">
    <source>
        <dbReference type="ARBA" id="ARBA00023015"/>
    </source>
</evidence>
<dbReference type="GO" id="GO:0003677">
    <property type="term" value="F:DNA binding"/>
    <property type="evidence" value="ECO:0007669"/>
    <property type="project" value="UniProtKB-UniRule"/>
</dbReference>
<evidence type="ECO:0000313" key="7">
    <source>
        <dbReference type="EMBL" id="QDU69441.1"/>
    </source>
</evidence>
<keyword evidence="8" id="KW-1185">Reference proteome</keyword>
<feature type="DNA-binding region" description="H-T-H motif" evidence="4">
    <location>
        <begin position="44"/>
        <end position="63"/>
    </location>
</feature>
<proteinExistence type="predicted"/>
<name>A0A518BR33_9BACT</name>
<dbReference type="InterPro" id="IPR011075">
    <property type="entry name" value="TetR_C"/>
</dbReference>
<dbReference type="InterPro" id="IPR036271">
    <property type="entry name" value="Tet_transcr_reg_TetR-rel_C_sf"/>
</dbReference>
<dbReference type="Gene3D" id="1.10.10.60">
    <property type="entry name" value="Homeodomain-like"/>
    <property type="match status" value="1"/>
</dbReference>
<keyword evidence="3" id="KW-0804">Transcription</keyword>
<evidence type="ECO:0000256" key="5">
    <source>
        <dbReference type="SAM" id="MobiDB-lite"/>
    </source>
</evidence>
<dbReference type="Gene3D" id="1.10.357.10">
    <property type="entry name" value="Tetracycline Repressor, domain 2"/>
    <property type="match status" value="1"/>
</dbReference>
<evidence type="ECO:0000259" key="6">
    <source>
        <dbReference type="PROSITE" id="PS50977"/>
    </source>
</evidence>
<dbReference type="SUPFAM" id="SSF46689">
    <property type="entry name" value="Homeodomain-like"/>
    <property type="match status" value="1"/>
</dbReference>
<keyword evidence="2 4" id="KW-0238">DNA-binding</keyword>
<dbReference type="Proteomes" id="UP000316921">
    <property type="component" value="Chromosome"/>
</dbReference>
<feature type="domain" description="HTH tetR-type" evidence="6">
    <location>
        <begin position="21"/>
        <end position="81"/>
    </location>
</feature>
<evidence type="ECO:0000256" key="3">
    <source>
        <dbReference type="ARBA" id="ARBA00023163"/>
    </source>
</evidence>
<dbReference type="InterPro" id="IPR001647">
    <property type="entry name" value="HTH_TetR"/>
</dbReference>
<dbReference type="InterPro" id="IPR023772">
    <property type="entry name" value="DNA-bd_HTH_TetR-type_CS"/>
</dbReference>
<evidence type="ECO:0000313" key="8">
    <source>
        <dbReference type="Proteomes" id="UP000316921"/>
    </source>
</evidence>
<dbReference type="RefSeq" id="WP_145069340.1">
    <property type="nucleotide sequence ID" value="NZ_CP036287.1"/>
</dbReference>
<gene>
    <name evidence="7" type="primary">comR</name>
    <name evidence="7" type="ORF">Pla133_45610</name>
</gene>
<dbReference type="Pfam" id="PF16925">
    <property type="entry name" value="TetR_C_13"/>
    <property type="match status" value="1"/>
</dbReference>
<dbReference type="PRINTS" id="PR00455">
    <property type="entry name" value="HTHTETR"/>
</dbReference>
<organism evidence="7 8">
    <name type="scientific">Engelhardtia mirabilis</name>
    <dbReference type="NCBI Taxonomy" id="2528011"/>
    <lineage>
        <taxon>Bacteria</taxon>
        <taxon>Pseudomonadati</taxon>
        <taxon>Planctomycetota</taxon>
        <taxon>Planctomycetia</taxon>
        <taxon>Planctomycetia incertae sedis</taxon>
        <taxon>Engelhardtia</taxon>
    </lineage>
</organism>
<evidence type="ECO:0000256" key="4">
    <source>
        <dbReference type="PROSITE-ProRule" id="PRU00335"/>
    </source>
</evidence>
<sequence length="208" mass="22543">MSARHTATPDSAPRRLGRPREFDEDEVLDAALDAFWRKGFEATSMADLIEATGLHKGSLYKAFGDKRSLFLTTLRRYLARGHAKIEATLAGEPTPEAKLDAWMNAMLGSCDAADNRGCYAINVEVELGPHDPEIAKVVGDHFDEVRELVTAIIAEGQASGVFRADRDASDLAEFLAVFAIGAVTRSKGKLEATQARRLARSAIDAVLA</sequence>
<evidence type="ECO:0000256" key="2">
    <source>
        <dbReference type="ARBA" id="ARBA00023125"/>
    </source>
</evidence>
<dbReference type="Pfam" id="PF00440">
    <property type="entry name" value="TetR_N"/>
    <property type="match status" value="1"/>
</dbReference>
<protein>
    <submittedName>
        <fullName evidence="7">HTH-type transcriptional repressor ComR</fullName>
    </submittedName>
</protein>
<dbReference type="PROSITE" id="PS01081">
    <property type="entry name" value="HTH_TETR_1"/>
    <property type="match status" value="1"/>
</dbReference>
<dbReference type="AlphaFoldDB" id="A0A518BR33"/>
<feature type="region of interest" description="Disordered" evidence="5">
    <location>
        <begin position="1"/>
        <end position="20"/>
    </location>
</feature>